<comment type="caution">
    <text evidence="7">The sequence shown here is derived from an EMBL/GenBank/DDBJ whole genome shotgun (WGS) entry which is preliminary data.</text>
</comment>
<dbReference type="GO" id="GO:0005886">
    <property type="term" value="C:plasma membrane"/>
    <property type="evidence" value="ECO:0007669"/>
    <property type="project" value="UniProtKB-SubCell"/>
</dbReference>
<keyword evidence="2" id="KW-1003">Cell membrane</keyword>
<keyword evidence="3 6" id="KW-0812">Transmembrane</keyword>
<dbReference type="GO" id="GO:0050909">
    <property type="term" value="P:sensory perception of taste"/>
    <property type="evidence" value="ECO:0007669"/>
    <property type="project" value="InterPro"/>
</dbReference>
<sequence length="193" mass="22732">MRNHLKGLPNGREVNSKFFLPTRKSMRCVVANMHELNSSATDEYLKDIFDVISRFQELFRFQVLLFCFKFVLTALLVFEFILLAMQNNILRWLEFILLPFQTVIDLMMIVVFCVRCEAFRIEIQDIKRLSTTLLSIYQEGPIREKARKMLKLINEKPPHISVYDMWNMDASTMLNMINVVTTLLVTLLQFALL</sequence>
<evidence type="ECO:0000256" key="4">
    <source>
        <dbReference type="ARBA" id="ARBA00022989"/>
    </source>
</evidence>
<accession>A0A212F7Y7</accession>
<feature type="transmembrane region" description="Helical" evidence="6">
    <location>
        <begin position="173"/>
        <end position="192"/>
    </location>
</feature>
<dbReference type="Pfam" id="PF08395">
    <property type="entry name" value="7tm_7"/>
    <property type="match status" value="1"/>
</dbReference>
<dbReference type="Proteomes" id="UP000007151">
    <property type="component" value="Unassembled WGS sequence"/>
</dbReference>
<dbReference type="InterPro" id="IPR013604">
    <property type="entry name" value="7TM_chemorcpt"/>
</dbReference>
<organism evidence="7 8">
    <name type="scientific">Danaus plexippus plexippus</name>
    <dbReference type="NCBI Taxonomy" id="278856"/>
    <lineage>
        <taxon>Eukaryota</taxon>
        <taxon>Metazoa</taxon>
        <taxon>Ecdysozoa</taxon>
        <taxon>Arthropoda</taxon>
        <taxon>Hexapoda</taxon>
        <taxon>Insecta</taxon>
        <taxon>Pterygota</taxon>
        <taxon>Neoptera</taxon>
        <taxon>Endopterygota</taxon>
        <taxon>Lepidoptera</taxon>
        <taxon>Glossata</taxon>
        <taxon>Ditrysia</taxon>
        <taxon>Papilionoidea</taxon>
        <taxon>Nymphalidae</taxon>
        <taxon>Danainae</taxon>
        <taxon>Danaini</taxon>
        <taxon>Danaina</taxon>
        <taxon>Danaus</taxon>
        <taxon>Danaus</taxon>
    </lineage>
</organism>
<evidence type="ECO:0000256" key="2">
    <source>
        <dbReference type="ARBA" id="ARBA00022475"/>
    </source>
</evidence>
<evidence type="ECO:0000313" key="8">
    <source>
        <dbReference type="Proteomes" id="UP000007151"/>
    </source>
</evidence>
<evidence type="ECO:0000256" key="6">
    <source>
        <dbReference type="SAM" id="Phobius"/>
    </source>
</evidence>
<gene>
    <name evidence="7" type="ORF">KGM_205646</name>
</gene>
<feature type="transmembrane region" description="Helical" evidence="6">
    <location>
        <begin position="63"/>
        <end position="83"/>
    </location>
</feature>
<feature type="transmembrane region" description="Helical" evidence="6">
    <location>
        <begin position="95"/>
        <end position="114"/>
    </location>
</feature>
<keyword evidence="5 6" id="KW-0472">Membrane</keyword>
<keyword evidence="8" id="KW-1185">Reference proteome</keyword>
<keyword evidence="7" id="KW-0675">Receptor</keyword>
<evidence type="ECO:0000256" key="5">
    <source>
        <dbReference type="ARBA" id="ARBA00023136"/>
    </source>
</evidence>
<dbReference type="KEGG" id="dpl:KGM_205646"/>
<reference evidence="7 8" key="1">
    <citation type="journal article" date="2011" name="Cell">
        <title>The monarch butterfly genome yields insights into long-distance migration.</title>
        <authorList>
            <person name="Zhan S."/>
            <person name="Merlin C."/>
            <person name="Boore J.L."/>
            <person name="Reppert S.M."/>
        </authorList>
    </citation>
    <scope>NUCLEOTIDE SEQUENCE [LARGE SCALE GENOMIC DNA]</scope>
    <source>
        <strain evidence="7">F-2</strain>
    </source>
</reference>
<dbReference type="EMBL" id="AGBW02009813">
    <property type="protein sequence ID" value="OWR49855.1"/>
    <property type="molecule type" value="Genomic_DNA"/>
</dbReference>
<name>A0A212F7Y7_DANPL</name>
<comment type="subcellular location">
    <subcellularLocation>
        <location evidence="1">Cell membrane</location>
        <topology evidence="1">Multi-pass membrane protein</topology>
    </subcellularLocation>
</comment>
<keyword evidence="4 6" id="KW-1133">Transmembrane helix</keyword>
<dbReference type="AlphaFoldDB" id="A0A212F7Y7"/>
<protein>
    <submittedName>
        <fullName evidence="7">Gustatory receptor 46</fullName>
    </submittedName>
</protein>
<evidence type="ECO:0000313" key="7">
    <source>
        <dbReference type="EMBL" id="OWR49855.1"/>
    </source>
</evidence>
<proteinExistence type="predicted"/>
<dbReference type="InParanoid" id="A0A212F7Y7"/>
<evidence type="ECO:0000256" key="1">
    <source>
        <dbReference type="ARBA" id="ARBA00004651"/>
    </source>
</evidence>
<evidence type="ECO:0000256" key="3">
    <source>
        <dbReference type="ARBA" id="ARBA00022692"/>
    </source>
</evidence>